<dbReference type="PANTHER" id="PTHR43876">
    <property type="entry name" value="UBIQUINONE BIOSYNTHESIS MONOOXYGENASE COQ6, MITOCHONDRIAL"/>
    <property type="match status" value="1"/>
</dbReference>
<dbReference type="EMBL" id="VSRR010006135">
    <property type="protein sequence ID" value="MPC44121.1"/>
    <property type="molecule type" value="Genomic_DNA"/>
</dbReference>
<protein>
    <submittedName>
        <fullName evidence="1">Ubiquinone biosynthesis monooxygenase COQ6, mitochondrial</fullName>
    </submittedName>
</protein>
<dbReference type="Gene3D" id="3.50.50.60">
    <property type="entry name" value="FAD/NAD(P)-binding domain"/>
    <property type="match status" value="1"/>
</dbReference>
<keyword evidence="2" id="KW-1185">Reference proteome</keyword>
<comment type="caution">
    <text evidence="1">The sequence shown here is derived from an EMBL/GenBank/DDBJ whole genome shotgun (WGS) entry which is preliminary data.</text>
</comment>
<reference evidence="1 2" key="1">
    <citation type="submission" date="2019-05" db="EMBL/GenBank/DDBJ databases">
        <title>Another draft genome of Portunus trituberculatus and its Hox gene families provides insights of decapod evolution.</title>
        <authorList>
            <person name="Jeong J.-H."/>
            <person name="Song I."/>
            <person name="Kim S."/>
            <person name="Choi T."/>
            <person name="Kim D."/>
            <person name="Ryu S."/>
            <person name="Kim W."/>
        </authorList>
    </citation>
    <scope>NUCLEOTIDE SEQUENCE [LARGE SCALE GENOMIC DNA]</scope>
    <source>
        <tissue evidence="1">Muscle</tissue>
    </source>
</reference>
<dbReference type="GO" id="GO:0005739">
    <property type="term" value="C:mitochondrion"/>
    <property type="evidence" value="ECO:0007669"/>
    <property type="project" value="TreeGrafter"/>
</dbReference>
<keyword evidence="1" id="KW-0503">Monooxygenase</keyword>
<proteinExistence type="predicted"/>
<dbReference type="InterPro" id="IPR036188">
    <property type="entry name" value="FAD/NAD-bd_sf"/>
</dbReference>
<dbReference type="SUPFAM" id="SSF51905">
    <property type="entry name" value="FAD/NAD(P)-binding domain"/>
    <property type="match status" value="1"/>
</dbReference>
<sequence>MSLRLGLTRASRGIYVPLLTQRGAPASVVGLKRAQPASSTTCPEYYDVVISGGGLVGFAMACSLGHSKRLSDRRIVLLEGALNKPWQLPEAFSNRVCALNARTRTFFKKLGVWEHIEHLRAQPVHRMQVWESCSEAMITFDGHNQEDGTVAHIVENDVTLHSIKRQIPQHIEVCFVYL</sequence>
<gene>
    <name evidence="1" type="primary">coq6</name>
    <name evidence="1" type="ORF">E2C01_037784</name>
</gene>
<dbReference type="InterPro" id="IPR051205">
    <property type="entry name" value="UbiH/COQ6_monooxygenase"/>
</dbReference>
<evidence type="ECO:0000313" key="1">
    <source>
        <dbReference type="EMBL" id="MPC44121.1"/>
    </source>
</evidence>
<dbReference type="OrthoDB" id="683240at2759"/>
<keyword evidence="1" id="KW-0830">Ubiquinone</keyword>
<accession>A0A5B7FA93</accession>
<name>A0A5B7FA93_PORTR</name>
<dbReference type="Proteomes" id="UP000324222">
    <property type="component" value="Unassembled WGS sequence"/>
</dbReference>
<dbReference type="AlphaFoldDB" id="A0A5B7FA93"/>
<organism evidence="1 2">
    <name type="scientific">Portunus trituberculatus</name>
    <name type="common">Swimming crab</name>
    <name type="synonym">Neptunus trituberculatus</name>
    <dbReference type="NCBI Taxonomy" id="210409"/>
    <lineage>
        <taxon>Eukaryota</taxon>
        <taxon>Metazoa</taxon>
        <taxon>Ecdysozoa</taxon>
        <taxon>Arthropoda</taxon>
        <taxon>Crustacea</taxon>
        <taxon>Multicrustacea</taxon>
        <taxon>Malacostraca</taxon>
        <taxon>Eumalacostraca</taxon>
        <taxon>Eucarida</taxon>
        <taxon>Decapoda</taxon>
        <taxon>Pleocyemata</taxon>
        <taxon>Brachyura</taxon>
        <taxon>Eubrachyura</taxon>
        <taxon>Portunoidea</taxon>
        <taxon>Portunidae</taxon>
        <taxon>Portuninae</taxon>
        <taxon>Portunus</taxon>
    </lineage>
</organism>
<dbReference type="GO" id="GO:0004497">
    <property type="term" value="F:monooxygenase activity"/>
    <property type="evidence" value="ECO:0007669"/>
    <property type="project" value="UniProtKB-KW"/>
</dbReference>
<dbReference type="PANTHER" id="PTHR43876:SF7">
    <property type="entry name" value="UBIQUINONE BIOSYNTHESIS MONOOXYGENASE COQ6, MITOCHONDRIAL"/>
    <property type="match status" value="1"/>
</dbReference>
<keyword evidence="1" id="KW-0560">Oxidoreductase</keyword>
<evidence type="ECO:0000313" key="2">
    <source>
        <dbReference type="Proteomes" id="UP000324222"/>
    </source>
</evidence>